<reference evidence="11" key="1">
    <citation type="submission" date="2022-08" db="EMBL/GenBank/DDBJ databases">
        <authorList>
            <person name="Li F."/>
        </authorList>
    </citation>
    <scope>NUCLEOTIDE SEQUENCE</scope>
    <source>
        <strain evidence="11">MQZ15Z-1</strain>
    </source>
</reference>
<keyword evidence="4" id="KW-1003">Cell membrane</keyword>
<dbReference type="CDD" id="cd06261">
    <property type="entry name" value="TM_PBP2"/>
    <property type="match status" value="1"/>
</dbReference>
<organism evidence="11 12">
    <name type="scientific">Ancylobacter mangrovi</name>
    <dbReference type="NCBI Taxonomy" id="2972472"/>
    <lineage>
        <taxon>Bacteria</taxon>
        <taxon>Pseudomonadati</taxon>
        <taxon>Pseudomonadota</taxon>
        <taxon>Alphaproteobacteria</taxon>
        <taxon>Hyphomicrobiales</taxon>
        <taxon>Xanthobacteraceae</taxon>
        <taxon>Ancylobacter</taxon>
    </lineage>
</organism>
<dbReference type="PROSITE" id="PS50928">
    <property type="entry name" value="ABC_TM1"/>
    <property type="match status" value="1"/>
</dbReference>
<keyword evidence="12" id="KW-1185">Reference proteome</keyword>
<dbReference type="RefSeq" id="WP_258731579.1">
    <property type="nucleotide sequence ID" value="NZ_JANTHZ010000002.1"/>
</dbReference>
<name>A0A9X2T4N1_9HYPH</name>
<sequence>MERALGARDRSAGPARLSGGTRMGSGAMKRPGLTAAMLWPALVIMAPLLLGPLLALLHESLKPYVGGRIGGDDAGALTLANYAEIAAPEYVRYFLDTFRVGLISSGLALVLGFPMAHFIVRRASPPVRRLLIGGLVGTLFLSLIVRVYAISMTFGPLGPLSGFSRLLGIASNSPDGAELMVVLGLMNTTLPLVALTLIGTLQNINPRLEEAAMSLGAPRWKTFFLVTVMMCLPGILSAGITAYAFCISNLVVPMLVGRGFILFVSNLIYARFSEVANFPGGAALSIAMMVISVGLFYGLLHLVRSTWQEAGK</sequence>
<evidence type="ECO:0000313" key="12">
    <source>
        <dbReference type="Proteomes" id="UP001151088"/>
    </source>
</evidence>
<feature type="transmembrane region" description="Helical" evidence="9">
    <location>
        <begin position="32"/>
        <end position="57"/>
    </location>
</feature>
<evidence type="ECO:0000256" key="7">
    <source>
        <dbReference type="ARBA" id="ARBA00023136"/>
    </source>
</evidence>
<accession>A0A9X2T4N1</accession>
<protein>
    <submittedName>
        <fullName evidence="11">ABC transporter permease</fullName>
    </submittedName>
</protein>
<dbReference type="PANTHER" id="PTHR42929">
    <property type="entry name" value="INNER MEMBRANE ABC TRANSPORTER PERMEASE PROTEIN YDCU-RELATED-RELATED"/>
    <property type="match status" value="1"/>
</dbReference>
<dbReference type="Gene3D" id="1.10.3720.10">
    <property type="entry name" value="MetI-like"/>
    <property type="match status" value="1"/>
</dbReference>
<evidence type="ECO:0000256" key="2">
    <source>
        <dbReference type="ARBA" id="ARBA00007069"/>
    </source>
</evidence>
<feature type="region of interest" description="Disordered" evidence="8">
    <location>
        <begin position="1"/>
        <end position="23"/>
    </location>
</feature>
<proteinExistence type="inferred from homology"/>
<feature type="compositionally biased region" description="Basic and acidic residues" evidence="8">
    <location>
        <begin position="1"/>
        <end position="11"/>
    </location>
</feature>
<evidence type="ECO:0000313" key="11">
    <source>
        <dbReference type="EMBL" id="MCS0494559.1"/>
    </source>
</evidence>
<dbReference type="Proteomes" id="UP001151088">
    <property type="component" value="Unassembled WGS sequence"/>
</dbReference>
<dbReference type="SUPFAM" id="SSF161098">
    <property type="entry name" value="MetI-like"/>
    <property type="match status" value="1"/>
</dbReference>
<dbReference type="EMBL" id="JANTHZ010000002">
    <property type="protein sequence ID" value="MCS0494559.1"/>
    <property type="molecule type" value="Genomic_DNA"/>
</dbReference>
<evidence type="ECO:0000256" key="4">
    <source>
        <dbReference type="ARBA" id="ARBA00022475"/>
    </source>
</evidence>
<dbReference type="AlphaFoldDB" id="A0A9X2T4N1"/>
<comment type="subcellular location">
    <subcellularLocation>
        <location evidence="1">Cell membrane</location>
        <topology evidence="1">Multi-pass membrane protein</topology>
    </subcellularLocation>
</comment>
<dbReference type="PANTHER" id="PTHR42929:SF1">
    <property type="entry name" value="INNER MEMBRANE ABC TRANSPORTER PERMEASE PROTEIN YDCU-RELATED"/>
    <property type="match status" value="1"/>
</dbReference>
<feature type="domain" description="ABC transmembrane type-1" evidence="10">
    <location>
        <begin position="94"/>
        <end position="301"/>
    </location>
</feature>
<evidence type="ECO:0000256" key="5">
    <source>
        <dbReference type="ARBA" id="ARBA00022692"/>
    </source>
</evidence>
<dbReference type="GO" id="GO:0005886">
    <property type="term" value="C:plasma membrane"/>
    <property type="evidence" value="ECO:0007669"/>
    <property type="project" value="UniProtKB-SubCell"/>
</dbReference>
<feature type="transmembrane region" description="Helical" evidence="9">
    <location>
        <begin position="132"/>
        <end position="157"/>
    </location>
</feature>
<gene>
    <name evidence="11" type="ORF">NVS89_05575</name>
</gene>
<dbReference type="InterPro" id="IPR000515">
    <property type="entry name" value="MetI-like"/>
</dbReference>
<keyword evidence="7 9" id="KW-0472">Membrane</keyword>
<keyword evidence="3" id="KW-0813">Transport</keyword>
<keyword evidence="6 9" id="KW-1133">Transmembrane helix</keyword>
<comment type="caution">
    <text evidence="11">The sequence shown here is derived from an EMBL/GenBank/DDBJ whole genome shotgun (WGS) entry which is preliminary data.</text>
</comment>
<evidence type="ECO:0000256" key="1">
    <source>
        <dbReference type="ARBA" id="ARBA00004651"/>
    </source>
</evidence>
<feature type="transmembrane region" description="Helical" evidence="9">
    <location>
        <begin position="282"/>
        <end position="303"/>
    </location>
</feature>
<feature type="transmembrane region" description="Helical" evidence="9">
    <location>
        <begin position="222"/>
        <end position="245"/>
    </location>
</feature>
<evidence type="ECO:0000256" key="8">
    <source>
        <dbReference type="SAM" id="MobiDB-lite"/>
    </source>
</evidence>
<comment type="similarity">
    <text evidence="2">Belongs to the binding-protein-dependent transport system permease family. CysTW subfamily.</text>
</comment>
<feature type="transmembrane region" description="Helical" evidence="9">
    <location>
        <begin position="177"/>
        <end position="201"/>
    </location>
</feature>
<evidence type="ECO:0000256" key="9">
    <source>
        <dbReference type="SAM" id="Phobius"/>
    </source>
</evidence>
<dbReference type="InterPro" id="IPR035906">
    <property type="entry name" value="MetI-like_sf"/>
</dbReference>
<evidence type="ECO:0000256" key="3">
    <source>
        <dbReference type="ARBA" id="ARBA00022448"/>
    </source>
</evidence>
<keyword evidence="5 9" id="KW-0812">Transmembrane</keyword>
<evidence type="ECO:0000259" key="10">
    <source>
        <dbReference type="PROSITE" id="PS50928"/>
    </source>
</evidence>
<feature type="transmembrane region" description="Helical" evidence="9">
    <location>
        <begin position="98"/>
        <end position="120"/>
    </location>
</feature>
<evidence type="ECO:0000256" key="6">
    <source>
        <dbReference type="ARBA" id="ARBA00022989"/>
    </source>
</evidence>
<dbReference type="GO" id="GO:0055085">
    <property type="term" value="P:transmembrane transport"/>
    <property type="evidence" value="ECO:0007669"/>
    <property type="project" value="InterPro"/>
</dbReference>